<protein>
    <submittedName>
        <fullName evidence="2">Uncharacterized protein</fullName>
    </submittedName>
</protein>
<dbReference type="EMBL" id="BOMI01000064">
    <property type="protein sequence ID" value="GID74730.1"/>
    <property type="molecule type" value="Genomic_DNA"/>
</dbReference>
<accession>A0ABQ3Y4D6</accession>
<dbReference type="RefSeq" id="WP_203763553.1">
    <property type="nucleotide sequence ID" value="NZ_BAAABO010000012.1"/>
</dbReference>
<comment type="caution">
    <text evidence="2">The sequence shown here is derived from an EMBL/GenBank/DDBJ whole genome shotgun (WGS) entry which is preliminary data.</text>
</comment>
<name>A0ABQ3Y4D6_9ACTN</name>
<sequence>MTNPQQPELRRNEESPATKQRTQDAKPTEPPHGGPHSRAEDRPVPEDQTSPYGPS</sequence>
<gene>
    <name evidence="2" type="ORF">Ade02nite_33710</name>
</gene>
<feature type="region of interest" description="Disordered" evidence="1">
    <location>
        <begin position="1"/>
        <end position="55"/>
    </location>
</feature>
<organism evidence="2 3">
    <name type="scientific">Paractinoplanes deccanensis</name>
    <dbReference type="NCBI Taxonomy" id="113561"/>
    <lineage>
        <taxon>Bacteria</taxon>
        <taxon>Bacillati</taxon>
        <taxon>Actinomycetota</taxon>
        <taxon>Actinomycetes</taxon>
        <taxon>Micromonosporales</taxon>
        <taxon>Micromonosporaceae</taxon>
        <taxon>Paractinoplanes</taxon>
    </lineage>
</organism>
<dbReference type="Proteomes" id="UP000609879">
    <property type="component" value="Unassembled WGS sequence"/>
</dbReference>
<reference evidence="2 3" key="1">
    <citation type="submission" date="2021-01" db="EMBL/GenBank/DDBJ databases">
        <title>Whole genome shotgun sequence of Actinoplanes deccanensis NBRC 13994.</title>
        <authorList>
            <person name="Komaki H."/>
            <person name="Tamura T."/>
        </authorList>
    </citation>
    <scope>NUCLEOTIDE SEQUENCE [LARGE SCALE GENOMIC DNA]</scope>
    <source>
        <strain evidence="2 3">NBRC 13994</strain>
    </source>
</reference>
<keyword evidence="3" id="KW-1185">Reference proteome</keyword>
<feature type="compositionally biased region" description="Basic and acidic residues" evidence="1">
    <location>
        <begin position="8"/>
        <end position="29"/>
    </location>
</feature>
<proteinExistence type="predicted"/>
<evidence type="ECO:0000313" key="3">
    <source>
        <dbReference type="Proteomes" id="UP000609879"/>
    </source>
</evidence>
<evidence type="ECO:0000256" key="1">
    <source>
        <dbReference type="SAM" id="MobiDB-lite"/>
    </source>
</evidence>
<evidence type="ECO:0000313" key="2">
    <source>
        <dbReference type="EMBL" id="GID74730.1"/>
    </source>
</evidence>